<comment type="subcellular location">
    <subcellularLocation>
        <location evidence="1">Nucleus</location>
    </subcellularLocation>
</comment>
<protein>
    <submittedName>
        <fullName evidence="7">DNA replication initiation factor cdc45</fullName>
    </submittedName>
</protein>
<feature type="compositionally biased region" description="Acidic residues" evidence="6">
    <location>
        <begin position="715"/>
        <end position="739"/>
    </location>
</feature>
<keyword evidence="8" id="KW-1185">Reference proteome</keyword>
<comment type="similarity">
    <text evidence="2">Belongs to the CDC45 family.</text>
</comment>
<comment type="caution">
    <text evidence="7">The sequence shown here is derived from an EMBL/GenBank/DDBJ whole genome shotgun (WGS) entry which is preliminary data.</text>
</comment>
<evidence type="ECO:0000256" key="6">
    <source>
        <dbReference type="SAM" id="MobiDB-lite"/>
    </source>
</evidence>
<evidence type="ECO:0000256" key="2">
    <source>
        <dbReference type="ARBA" id="ARBA00010727"/>
    </source>
</evidence>
<accession>A0ABR3GR56</accession>
<organism evidence="7 8">
    <name type="scientific">Discina gigas</name>
    <dbReference type="NCBI Taxonomy" id="1032678"/>
    <lineage>
        <taxon>Eukaryota</taxon>
        <taxon>Fungi</taxon>
        <taxon>Dikarya</taxon>
        <taxon>Ascomycota</taxon>
        <taxon>Pezizomycotina</taxon>
        <taxon>Pezizomycetes</taxon>
        <taxon>Pezizales</taxon>
        <taxon>Discinaceae</taxon>
        <taxon>Discina</taxon>
    </lineage>
</organism>
<evidence type="ECO:0000256" key="5">
    <source>
        <dbReference type="ARBA" id="ARBA00023306"/>
    </source>
</evidence>
<evidence type="ECO:0000256" key="3">
    <source>
        <dbReference type="ARBA" id="ARBA00022705"/>
    </source>
</evidence>
<dbReference type="EMBL" id="JBBBZM010000022">
    <property type="protein sequence ID" value="KAL0638409.1"/>
    <property type="molecule type" value="Genomic_DNA"/>
</dbReference>
<dbReference type="InterPro" id="IPR003874">
    <property type="entry name" value="CDC45"/>
</dbReference>
<gene>
    <name evidence="7" type="primary">CDC45</name>
    <name evidence="7" type="ORF">Q9L58_002552</name>
</gene>
<name>A0ABR3GR56_9PEZI</name>
<feature type="compositionally biased region" description="Low complexity" evidence="6">
    <location>
        <begin position="269"/>
        <end position="279"/>
    </location>
</feature>
<keyword evidence="5" id="KW-0131">Cell cycle</keyword>
<feature type="region of interest" description="Disordered" evidence="6">
    <location>
        <begin position="182"/>
        <end position="292"/>
    </location>
</feature>
<keyword evidence="7" id="KW-0396">Initiation factor</keyword>
<dbReference type="Proteomes" id="UP001447188">
    <property type="component" value="Unassembled WGS sequence"/>
</dbReference>
<dbReference type="GO" id="GO:0003743">
    <property type="term" value="F:translation initiation factor activity"/>
    <property type="evidence" value="ECO:0007669"/>
    <property type="project" value="UniProtKB-KW"/>
</dbReference>
<feature type="compositionally biased region" description="Acidic residues" evidence="6">
    <location>
        <begin position="182"/>
        <end position="206"/>
    </location>
</feature>
<reference evidence="7 8" key="1">
    <citation type="submission" date="2024-02" db="EMBL/GenBank/DDBJ databases">
        <title>Discinaceae phylogenomics.</title>
        <authorList>
            <person name="Dirks A.C."/>
            <person name="James T.Y."/>
        </authorList>
    </citation>
    <scope>NUCLEOTIDE SEQUENCE [LARGE SCALE GENOMIC DNA]</scope>
    <source>
        <strain evidence="7 8">ACD0624</strain>
    </source>
</reference>
<proteinExistence type="inferred from homology"/>
<evidence type="ECO:0000256" key="4">
    <source>
        <dbReference type="ARBA" id="ARBA00023242"/>
    </source>
</evidence>
<keyword evidence="4" id="KW-0539">Nucleus</keyword>
<keyword evidence="3" id="KW-0235">DNA replication</keyword>
<feature type="region of interest" description="Disordered" evidence="6">
    <location>
        <begin position="706"/>
        <end position="747"/>
    </location>
</feature>
<sequence>MFIPRTLFSSAYAHLKAHAHSTNPSILILCALDTDSLCATRILTRLLKSDYIPHKIHPVAGYQELENVNNTLVSGNEELRFVICLGLGGLVDLSRFLNLTGEDGRCVECWIIDGRRPWNLFNVYTGPPAGYEGIYEREDGKVGGGRYGVGDRIGGVKCFDDGDIEEDMKSEGTAFKALMEMPEVDSEDESGSESEAGDDSEDDDEGGGAPVGVEITNGRKRKSSDEPGDEDSDEENGRNRSRVRSSASPLVRPHTLLSHVIVSSPPPARSHSPSSSPSQQLPPPPVKLPPTAKNLRRKLHRLRAKYESKVALYYSQGTWYGEPISGILYSLASDLGREDNDLLWLAIVGVSSGEIYGRGISSGPPKKGAGIGWVSSREEQIRAVLRDEVRRLNPPEISTSSGFAGSTNGVNNSLQTTARSPEDTAIRLSPEYRFMLIRHWSLYDSMLHSSFLGTKLHIWSEHGRKRLHKLLAKMGFSLNQCKQSYTHMDMDLKRTLRDRLEKYAPLYGLEGVVREGFVRCWGWSGCLSAVDVAYIVGGLLEMGKKGLAAKVGDGEVAEGEEEGRKEEHRESEGWVGNFWGAYDALEDIEALKSALPTAMDLHRAILRTGTALIEKRQIRLLRAFRLAVVKEGPDVAIFTHPNAVSKLALWLGDAILEQEREQSRKKHLPLVVASLNERRGVYVVVGTVPGGRISAAKKKKEGVEKKEKKIKITADGEEEEEDEVEEEDEDDEDEEDEEEERKRGRNKFGIAFQEVANTTQARIRIDAFEATVVEVRKEDLAGFLEGLSLKSVIG</sequence>
<feature type="region of interest" description="Disordered" evidence="6">
    <location>
        <begin position="396"/>
        <end position="418"/>
    </location>
</feature>
<dbReference type="Pfam" id="PF02724">
    <property type="entry name" value="CDC45"/>
    <property type="match status" value="1"/>
</dbReference>
<evidence type="ECO:0000313" key="7">
    <source>
        <dbReference type="EMBL" id="KAL0638409.1"/>
    </source>
</evidence>
<evidence type="ECO:0000313" key="8">
    <source>
        <dbReference type="Proteomes" id="UP001447188"/>
    </source>
</evidence>
<evidence type="ECO:0000256" key="1">
    <source>
        <dbReference type="ARBA" id="ARBA00004123"/>
    </source>
</evidence>
<dbReference type="PANTHER" id="PTHR10507:SF0">
    <property type="entry name" value="CELL DIVISION CONTROL PROTEIN 45 HOMOLOG"/>
    <property type="match status" value="1"/>
</dbReference>
<keyword evidence="7" id="KW-0648">Protein biosynthesis</keyword>
<dbReference type="PANTHER" id="PTHR10507">
    <property type="entry name" value="CDC45-RELATED PROTEIN"/>
    <property type="match status" value="1"/>
</dbReference>